<organism evidence="1 2">
    <name type="scientific">Bacteroides ovatus</name>
    <dbReference type="NCBI Taxonomy" id="28116"/>
    <lineage>
        <taxon>Bacteria</taxon>
        <taxon>Pseudomonadati</taxon>
        <taxon>Bacteroidota</taxon>
        <taxon>Bacteroidia</taxon>
        <taxon>Bacteroidales</taxon>
        <taxon>Bacteroidaceae</taxon>
        <taxon>Bacteroides</taxon>
    </lineage>
</organism>
<evidence type="ECO:0000313" key="1">
    <source>
        <dbReference type="EMBL" id="KAA4643631.1"/>
    </source>
</evidence>
<dbReference type="AlphaFoldDB" id="A0A642C218"/>
<dbReference type="EMBL" id="VWFO01000818">
    <property type="protein sequence ID" value="KAA4643631.1"/>
    <property type="molecule type" value="Genomic_DNA"/>
</dbReference>
<reference evidence="1 2" key="1">
    <citation type="journal article" date="2019" name="Nat. Med.">
        <title>A library of human gut bacterial isolates paired with longitudinal multiomics data enables mechanistic microbiome research.</title>
        <authorList>
            <person name="Poyet M."/>
            <person name="Groussin M."/>
            <person name="Gibbons S.M."/>
            <person name="Avila-Pacheco J."/>
            <person name="Jiang X."/>
            <person name="Kearney S.M."/>
            <person name="Perrotta A.R."/>
            <person name="Berdy B."/>
            <person name="Zhao S."/>
            <person name="Lieberman T.D."/>
            <person name="Swanson P.K."/>
            <person name="Smith M."/>
            <person name="Roesemann S."/>
            <person name="Alexander J.E."/>
            <person name="Rich S.A."/>
            <person name="Livny J."/>
            <person name="Vlamakis H."/>
            <person name="Clish C."/>
            <person name="Bullock K."/>
            <person name="Deik A."/>
            <person name="Scott J."/>
            <person name="Pierce K.A."/>
            <person name="Xavier R.J."/>
            <person name="Alm E.J."/>
        </authorList>
    </citation>
    <scope>NUCLEOTIDE SEQUENCE [LARGE SCALE GENOMIC DNA]</scope>
    <source>
        <strain evidence="1 2">BIOML-A14</strain>
    </source>
</reference>
<dbReference type="Proteomes" id="UP000435985">
    <property type="component" value="Unassembled WGS sequence"/>
</dbReference>
<evidence type="ECO:0000313" key="2">
    <source>
        <dbReference type="Proteomes" id="UP000435985"/>
    </source>
</evidence>
<protein>
    <submittedName>
        <fullName evidence="1">Uncharacterized protein</fullName>
    </submittedName>
</protein>
<proteinExistence type="predicted"/>
<comment type="caution">
    <text evidence="1">The sequence shown here is derived from an EMBL/GenBank/DDBJ whole genome shotgun (WGS) entry which is preliminary data.</text>
</comment>
<name>A0A642C218_BACOV</name>
<accession>A0A642C218</accession>
<gene>
    <name evidence="1" type="ORF">F3B98_33795</name>
</gene>
<sequence>MSSSFSSPLMNAFSPSLLRSIVLPNVGLNSFQVCSQQFEETINNIQNSALIDDFLVFTTYKCSNLKSLLLLFRTFVGLT</sequence>